<sequence length="144" mass="15981">MALLRQTDRGSFTYPSIALMNVAGVIRDFTSLAPKKMDIGRRGITAALSSTLQPHLLACPLLSGWTCCHRERVADILCEKLLPILVTNACLLITDNTRPAVALRKKPVNSKYMRGLTRSAPGFTLERVMAEDEEVDDPHQLEDF</sequence>
<proteinExistence type="predicted"/>
<evidence type="ECO:0000313" key="1">
    <source>
        <dbReference type="EMBL" id="KAK3907162.1"/>
    </source>
</evidence>
<evidence type="ECO:0000313" key="2">
    <source>
        <dbReference type="Proteomes" id="UP001219518"/>
    </source>
</evidence>
<gene>
    <name evidence="1" type="ORF">KUF71_000082</name>
</gene>
<protein>
    <submittedName>
        <fullName evidence="1">Chemokine-like receptor 1</fullName>
    </submittedName>
</protein>
<accession>A0AAE1L6S4</accession>
<organism evidence="1 2">
    <name type="scientific">Frankliniella fusca</name>
    <dbReference type="NCBI Taxonomy" id="407009"/>
    <lineage>
        <taxon>Eukaryota</taxon>
        <taxon>Metazoa</taxon>
        <taxon>Ecdysozoa</taxon>
        <taxon>Arthropoda</taxon>
        <taxon>Hexapoda</taxon>
        <taxon>Insecta</taxon>
        <taxon>Pterygota</taxon>
        <taxon>Neoptera</taxon>
        <taxon>Paraneoptera</taxon>
        <taxon>Thysanoptera</taxon>
        <taxon>Terebrantia</taxon>
        <taxon>Thripoidea</taxon>
        <taxon>Thripidae</taxon>
        <taxon>Frankliniella</taxon>
    </lineage>
</organism>
<comment type="caution">
    <text evidence="1">The sequence shown here is derived from an EMBL/GenBank/DDBJ whole genome shotgun (WGS) entry which is preliminary data.</text>
</comment>
<name>A0AAE1L6S4_9NEOP</name>
<dbReference type="Proteomes" id="UP001219518">
    <property type="component" value="Unassembled WGS sequence"/>
</dbReference>
<reference evidence="1" key="2">
    <citation type="journal article" date="2023" name="BMC Genomics">
        <title>Pest status, molecular evolution, and epigenetic factors derived from the genome assembly of Frankliniella fusca, a thysanopteran phytovirus vector.</title>
        <authorList>
            <person name="Catto M.A."/>
            <person name="Labadie P.E."/>
            <person name="Jacobson A.L."/>
            <person name="Kennedy G.G."/>
            <person name="Srinivasan R."/>
            <person name="Hunt B.G."/>
        </authorList>
    </citation>
    <scope>NUCLEOTIDE SEQUENCE</scope>
    <source>
        <strain evidence="1">PL_HMW_Pooled</strain>
    </source>
</reference>
<dbReference type="AlphaFoldDB" id="A0AAE1L6S4"/>
<keyword evidence="1" id="KW-0675">Receptor</keyword>
<keyword evidence="2" id="KW-1185">Reference proteome</keyword>
<dbReference type="EMBL" id="JAHWGI010000001">
    <property type="protein sequence ID" value="KAK3907162.1"/>
    <property type="molecule type" value="Genomic_DNA"/>
</dbReference>
<reference evidence="1" key="1">
    <citation type="submission" date="2021-07" db="EMBL/GenBank/DDBJ databases">
        <authorList>
            <person name="Catto M.A."/>
            <person name="Jacobson A."/>
            <person name="Kennedy G."/>
            <person name="Labadie P."/>
            <person name="Hunt B.G."/>
            <person name="Srinivasan R."/>
        </authorList>
    </citation>
    <scope>NUCLEOTIDE SEQUENCE</scope>
    <source>
        <strain evidence="1">PL_HMW_Pooled</strain>
        <tissue evidence="1">Head</tissue>
    </source>
</reference>